<dbReference type="SUPFAM" id="SSF47384">
    <property type="entry name" value="Homodimeric domain of signal transducing histidine kinase"/>
    <property type="match status" value="1"/>
</dbReference>
<dbReference type="Pfam" id="PF02518">
    <property type="entry name" value="HATPase_c"/>
    <property type="match status" value="1"/>
</dbReference>
<dbReference type="InterPro" id="IPR004358">
    <property type="entry name" value="Sig_transdc_His_kin-like_C"/>
</dbReference>
<dbReference type="EMBL" id="BBWV01000002">
    <property type="protein sequence ID" value="GAO43863.1"/>
    <property type="molecule type" value="Genomic_DNA"/>
</dbReference>
<dbReference type="Gene3D" id="3.30.565.10">
    <property type="entry name" value="Histidine kinase-like ATPase, C-terminal domain"/>
    <property type="match status" value="1"/>
</dbReference>
<feature type="domain" description="Histidine kinase" evidence="6">
    <location>
        <begin position="824"/>
        <end position="1040"/>
    </location>
</feature>
<dbReference type="InterPro" id="IPR036890">
    <property type="entry name" value="HATPase_C_sf"/>
</dbReference>
<dbReference type="Gene3D" id="1.10.287.130">
    <property type="match status" value="1"/>
</dbReference>
<comment type="caution">
    <text evidence="7">The sequence shown here is derived from an EMBL/GenBank/DDBJ whole genome shotgun (WGS) entry which is preliminary data.</text>
</comment>
<evidence type="ECO:0000256" key="3">
    <source>
        <dbReference type="ARBA" id="ARBA00022553"/>
    </source>
</evidence>
<dbReference type="InterPro" id="IPR011123">
    <property type="entry name" value="Y_Y_Y"/>
</dbReference>
<dbReference type="InterPro" id="IPR015943">
    <property type="entry name" value="WD40/YVTN_repeat-like_dom_sf"/>
</dbReference>
<keyword evidence="4" id="KW-0812">Transmembrane</keyword>
<feature type="chain" id="PRO_5002430362" description="histidine kinase" evidence="5">
    <location>
        <begin position="25"/>
        <end position="1061"/>
    </location>
</feature>
<dbReference type="InterPro" id="IPR013783">
    <property type="entry name" value="Ig-like_fold"/>
</dbReference>
<dbReference type="EC" id="2.7.13.3" evidence="2"/>
<dbReference type="Gene3D" id="2.60.40.10">
    <property type="entry name" value="Immunoglobulins"/>
    <property type="match status" value="1"/>
</dbReference>
<dbReference type="SUPFAM" id="SSF63829">
    <property type="entry name" value="Calcium-dependent phosphotriesterase"/>
    <property type="match status" value="2"/>
</dbReference>
<proteinExistence type="predicted"/>
<evidence type="ECO:0000313" key="7">
    <source>
        <dbReference type="EMBL" id="GAO43863.1"/>
    </source>
</evidence>
<dbReference type="InterPro" id="IPR003661">
    <property type="entry name" value="HisK_dim/P_dom"/>
</dbReference>
<evidence type="ECO:0000256" key="1">
    <source>
        <dbReference type="ARBA" id="ARBA00000085"/>
    </source>
</evidence>
<keyword evidence="4" id="KW-0472">Membrane</keyword>
<keyword evidence="3" id="KW-0597">Phosphoprotein</keyword>
<name>A0A0E9N252_9BACT</name>
<comment type="catalytic activity">
    <reaction evidence="1">
        <text>ATP + protein L-histidine = ADP + protein N-phospho-L-histidine.</text>
        <dbReference type="EC" id="2.7.13.3"/>
    </reaction>
</comment>
<dbReference type="SMART" id="SM00388">
    <property type="entry name" value="HisKA"/>
    <property type="match status" value="1"/>
</dbReference>
<evidence type="ECO:0000313" key="8">
    <source>
        <dbReference type="Proteomes" id="UP000033121"/>
    </source>
</evidence>
<dbReference type="InterPro" id="IPR005467">
    <property type="entry name" value="His_kinase_dom"/>
</dbReference>
<feature type="transmembrane region" description="Helical" evidence="4">
    <location>
        <begin position="771"/>
        <end position="792"/>
    </location>
</feature>
<dbReference type="RefSeq" id="WP_052955814.1">
    <property type="nucleotide sequence ID" value="NZ_BBWV01000002.1"/>
</dbReference>
<dbReference type="AlphaFoldDB" id="A0A0E9N252"/>
<dbReference type="PANTHER" id="PTHR43547:SF2">
    <property type="entry name" value="HYBRID SIGNAL TRANSDUCTION HISTIDINE KINASE C"/>
    <property type="match status" value="1"/>
</dbReference>
<organism evidence="7 8">
    <name type="scientific">Flavihumibacter petaseus NBRC 106054</name>
    <dbReference type="NCBI Taxonomy" id="1220578"/>
    <lineage>
        <taxon>Bacteria</taxon>
        <taxon>Pseudomonadati</taxon>
        <taxon>Bacteroidota</taxon>
        <taxon>Chitinophagia</taxon>
        <taxon>Chitinophagales</taxon>
        <taxon>Chitinophagaceae</taxon>
        <taxon>Flavihumibacter</taxon>
    </lineage>
</organism>
<dbReference type="FunFam" id="1.10.287.130:FF:000045">
    <property type="entry name" value="Two-component system sensor histidine kinase/response regulator"/>
    <property type="match status" value="1"/>
</dbReference>
<dbReference type="Pfam" id="PF00512">
    <property type="entry name" value="HisKA"/>
    <property type="match status" value="1"/>
</dbReference>
<dbReference type="SUPFAM" id="SSF55874">
    <property type="entry name" value="ATPase domain of HSP90 chaperone/DNA topoisomerase II/histidine kinase"/>
    <property type="match status" value="1"/>
</dbReference>
<sequence length="1061" mass="120706">MRTTLLSLNVFVLLFLATGNRATAQVANFRHYQVENGLSNNAVITAIQDKRGFLWLGTKDGLNRFDGYSFKIFRYDPAQQGSIGNNFIHSLYEDPHGTIWVGTERGLYRYNEKTESFTLIRPTSSLPVADMKMDRHGNLWFVQFFTLYRYDQQQQRITVFPIPGHFEVSSICTDPTGTLWASTPTGWLFRYDNDRNTFQGFQLLQDGSLWIEKIVPTRDGQILAGTSNGARIFNPLHHITVSLLYKAKDSTGIFVRNFLERQSGDIWIASENGIYTYDRATRATVNLQKAYNDPYSISDNAVYTLLEDSEGGVWAGTYFGGVNYFPQQATVFHKYFPKTGENSLSGNVVREIHADNKGCLWIGTEDAGLNKLDTATGLFSVFQPSGLAGSISYANIHGLLVDSGQLWIGTFEHGLDLMDLQQQKVIRHFSIENGSGLLSNFIYCLTRDAEGHILAGTTRGAYRYNKSTATFSVIEGLPLYNWYAHLLVDSRGWIWGATYGDGVNVFDPHTGKQFNYRHSATDSKSLSSDRVNYIYEDHNHRIWLGTEDGLCRFDSASKTFTTFRKEAGLPSNFILTVTEDNLQRLWLSTSNGIVQFKENSNSTIYRTPNGTLNDQYNFNSVYKDASGRLYYGSVKGMISFQPAAMLQPESPSPMYITGFQVFNRELPIGGESRLQQSISFTRKIVLPYDQSTLSIDFAALGFTAPEMTEYAYRMEGLDKNWTFLKQNRKAYFTDLAPGRYMFTVRKMNAVLDGESASLSIEILPPWWRSPWAYAGYILLAAALIAWLIRAYHRRTEAINRRRYELLEIAKDKEIFRAKVDFFTHVAHEIRTPLTLIKAPLEKVIRQSAQLPDLTHNLRIMDRNTNRLIELTNQLLDFRQTEQEGFSLNFVKANIADILDDVFAGFKELADQHQIEFRLQLPPQPVQAYIDLDAFHKILYNLFSNAIKYAATAAAVQLYPVKEDDTSFVLEVSSDGDVIPDNLREKIFEPFVRLRESEKKKGTGIGLALSRSLAALHNGSLQMASPVSEKNVFRLELPIRQQHEFNLSPFTQRRNWPENQIP</sequence>
<dbReference type="STRING" id="1220578.FPE01S_02_09690"/>
<reference evidence="7 8" key="1">
    <citation type="submission" date="2015-04" db="EMBL/GenBank/DDBJ databases">
        <title>Whole genome shotgun sequence of Flavihumibacter petaseus NBRC 106054.</title>
        <authorList>
            <person name="Miyazawa S."/>
            <person name="Hosoyama A."/>
            <person name="Hashimoto M."/>
            <person name="Noguchi M."/>
            <person name="Tsuchikane K."/>
            <person name="Ohji S."/>
            <person name="Yamazoe A."/>
            <person name="Ichikawa N."/>
            <person name="Kimura A."/>
            <person name="Fujita N."/>
        </authorList>
    </citation>
    <scope>NUCLEOTIDE SEQUENCE [LARGE SCALE GENOMIC DNA]</scope>
    <source>
        <strain evidence="7 8">NBRC 106054</strain>
    </source>
</reference>
<keyword evidence="7" id="KW-0808">Transferase</keyword>
<dbReference type="Pfam" id="PF07494">
    <property type="entry name" value="Reg_prop"/>
    <property type="match status" value="5"/>
</dbReference>
<protein>
    <recommendedName>
        <fullName evidence="2">histidine kinase</fullName>
        <ecNumber evidence="2">2.7.13.3</ecNumber>
    </recommendedName>
</protein>
<dbReference type="InterPro" id="IPR036097">
    <property type="entry name" value="HisK_dim/P_sf"/>
</dbReference>
<keyword evidence="4" id="KW-1133">Transmembrane helix</keyword>
<dbReference type="InterPro" id="IPR003594">
    <property type="entry name" value="HATPase_dom"/>
</dbReference>
<keyword evidence="7" id="KW-0418">Kinase</keyword>
<evidence type="ECO:0000256" key="2">
    <source>
        <dbReference type="ARBA" id="ARBA00012438"/>
    </source>
</evidence>
<dbReference type="Gene3D" id="2.130.10.10">
    <property type="entry name" value="YVTN repeat-like/Quinoprotein amine dehydrogenase"/>
    <property type="match status" value="2"/>
</dbReference>
<dbReference type="PROSITE" id="PS50109">
    <property type="entry name" value="HIS_KIN"/>
    <property type="match status" value="1"/>
</dbReference>
<dbReference type="SMART" id="SM00387">
    <property type="entry name" value="HATPase_c"/>
    <property type="match status" value="1"/>
</dbReference>
<gene>
    <name evidence="7" type="ORF">FPE01S_02_09690</name>
</gene>
<dbReference type="Pfam" id="PF07495">
    <property type="entry name" value="Y_Y_Y"/>
    <property type="match status" value="1"/>
</dbReference>
<dbReference type="GO" id="GO:0000155">
    <property type="term" value="F:phosphorelay sensor kinase activity"/>
    <property type="evidence" value="ECO:0007669"/>
    <property type="project" value="InterPro"/>
</dbReference>
<dbReference type="PANTHER" id="PTHR43547">
    <property type="entry name" value="TWO-COMPONENT HISTIDINE KINASE"/>
    <property type="match status" value="1"/>
</dbReference>
<keyword evidence="5" id="KW-0732">Signal</keyword>
<keyword evidence="8" id="KW-1185">Reference proteome</keyword>
<evidence type="ECO:0000256" key="5">
    <source>
        <dbReference type="SAM" id="SignalP"/>
    </source>
</evidence>
<accession>A0A0E9N252</accession>
<dbReference type="Proteomes" id="UP000033121">
    <property type="component" value="Unassembled WGS sequence"/>
</dbReference>
<evidence type="ECO:0000259" key="6">
    <source>
        <dbReference type="PROSITE" id="PS50109"/>
    </source>
</evidence>
<dbReference type="PRINTS" id="PR00344">
    <property type="entry name" value="BCTRLSENSOR"/>
</dbReference>
<dbReference type="FunFam" id="2.60.40.10:FF:000791">
    <property type="entry name" value="Two-component system sensor histidine kinase/response regulator"/>
    <property type="match status" value="1"/>
</dbReference>
<feature type="signal peptide" evidence="5">
    <location>
        <begin position="1"/>
        <end position="24"/>
    </location>
</feature>
<evidence type="ECO:0000256" key="4">
    <source>
        <dbReference type="SAM" id="Phobius"/>
    </source>
</evidence>
<dbReference type="InterPro" id="IPR011110">
    <property type="entry name" value="Reg_prop"/>
</dbReference>
<dbReference type="CDD" id="cd00082">
    <property type="entry name" value="HisKA"/>
    <property type="match status" value="1"/>
</dbReference>